<keyword evidence="1" id="KW-0805">Transcription regulation</keyword>
<dbReference type="Gene3D" id="1.10.10.10">
    <property type="entry name" value="Winged helix-like DNA-binding domain superfamily/Winged helix DNA-binding domain"/>
    <property type="match status" value="1"/>
</dbReference>
<reference evidence="5 6" key="1">
    <citation type="journal article" date="2015" name="Genome Announc.">
        <title>Complete Genome Sequence of Methylobacterium aquaticum Strain 22A, Isolated from Racomitrium japonicum Moss.</title>
        <authorList>
            <person name="Tani A."/>
            <person name="Ogura Y."/>
            <person name="Hayashi T."/>
            <person name="Kimbara K."/>
        </authorList>
    </citation>
    <scope>NUCLEOTIDE SEQUENCE [LARGE SCALE GENOMIC DNA]</scope>
    <source>
        <strain evidence="5 6">MA-22A</strain>
    </source>
</reference>
<keyword evidence="2" id="KW-0238">DNA-binding</keyword>
<accession>A0A0C6F2X8</accession>
<feature type="domain" description="HTH asnC-type" evidence="4">
    <location>
        <begin position="1"/>
        <end position="75"/>
    </location>
</feature>
<organism evidence="5 6">
    <name type="scientific">Methylobacterium aquaticum</name>
    <dbReference type="NCBI Taxonomy" id="270351"/>
    <lineage>
        <taxon>Bacteria</taxon>
        <taxon>Pseudomonadati</taxon>
        <taxon>Pseudomonadota</taxon>
        <taxon>Alphaproteobacteria</taxon>
        <taxon>Hyphomicrobiales</taxon>
        <taxon>Methylobacteriaceae</taxon>
        <taxon>Methylobacterium</taxon>
    </lineage>
</organism>
<dbReference type="GO" id="GO:0043200">
    <property type="term" value="P:response to amino acid"/>
    <property type="evidence" value="ECO:0007669"/>
    <property type="project" value="TreeGrafter"/>
</dbReference>
<dbReference type="EMBL" id="AP014704">
    <property type="protein sequence ID" value="BAQ46991.1"/>
    <property type="molecule type" value="Genomic_DNA"/>
</dbReference>
<dbReference type="GO" id="GO:0043565">
    <property type="term" value="F:sequence-specific DNA binding"/>
    <property type="evidence" value="ECO:0007669"/>
    <property type="project" value="InterPro"/>
</dbReference>
<dbReference type="InterPro" id="IPR000485">
    <property type="entry name" value="AsnC-type_HTH_dom"/>
</dbReference>
<dbReference type="Gene3D" id="3.30.70.920">
    <property type="match status" value="1"/>
</dbReference>
<evidence type="ECO:0000313" key="5">
    <source>
        <dbReference type="EMBL" id="BAQ46991.1"/>
    </source>
</evidence>
<evidence type="ECO:0000256" key="3">
    <source>
        <dbReference type="ARBA" id="ARBA00023163"/>
    </source>
</evidence>
<dbReference type="GO" id="GO:0005829">
    <property type="term" value="C:cytosol"/>
    <property type="evidence" value="ECO:0007669"/>
    <property type="project" value="TreeGrafter"/>
</dbReference>
<keyword evidence="3" id="KW-0804">Transcription</keyword>
<dbReference type="InterPro" id="IPR019888">
    <property type="entry name" value="Tscrpt_reg_AsnC-like"/>
</dbReference>
<dbReference type="Pfam" id="PF13404">
    <property type="entry name" value="HTH_AsnC-type"/>
    <property type="match status" value="1"/>
</dbReference>
<dbReference type="SMART" id="SM00344">
    <property type="entry name" value="HTH_ASNC"/>
    <property type="match status" value="1"/>
</dbReference>
<dbReference type="PROSITE" id="PS50956">
    <property type="entry name" value="HTH_ASNC_2"/>
    <property type="match status" value="1"/>
</dbReference>
<dbReference type="InterPro" id="IPR036390">
    <property type="entry name" value="WH_DNA-bd_sf"/>
</dbReference>
<evidence type="ECO:0000256" key="1">
    <source>
        <dbReference type="ARBA" id="ARBA00023015"/>
    </source>
</evidence>
<dbReference type="InterPro" id="IPR036388">
    <property type="entry name" value="WH-like_DNA-bd_sf"/>
</dbReference>
<dbReference type="STRING" id="270351.Maq22A_c19665"/>
<dbReference type="PRINTS" id="PR00033">
    <property type="entry name" value="HTHASNC"/>
</dbReference>
<evidence type="ECO:0000256" key="2">
    <source>
        <dbReference type="ARBA" id="ARBA00023125"/>
    </source>
</evidence>
<gene>
    <name evidence="5" type="primary">lrp</name>
    <name evidence="5" type="ORF">Maq22A_c19665</name>
</gene>
<proteinExistence type="predicted"/>
<evidence type="ECO:0000313" key="6">
    <source>
        <dbReference type="Proteomes" id="UP000061432"/>
    </source>
</evidence>
<dbReference type="SUPFAM" id="SSF46785">
    <property type="entry name" value="Winged helix' DNA-binding domain"/>
    <property type="match status" value="1"/>
</dbReference>
<sequence>MDDLDQALVTLLRHDCRRPVSELAVLLKVSRATVRARIDRLERAGEIIGYTVVLRADAQPAAVRAITLIAVEGRRAGDVIDALKGFAEITSVHTTVGRWDIIVEVSAGSLPELDEMLRRVRLVPGVTTSETHLLLATPRSARARL</sequence>
<dbReference type="PANTHER" id="PTHR30154">
    <property type="entry name" value="LEUCINE-RESPONSIVE REGULATORY PROTEIN"/>
    <property type="match status" value="1"/>
</dbReference>
<dbReference type="PANTHER" id="PTHR30154:SF34">
    <property type="entry name" value="TRANSCRIPTIONAL REGULATOR AZLB"/>
    <property type="match status" value="1"/>
</dbReference>
<reference evidence="6" key="2">
    <citation type="submission" date="2015-01" db="EMBL/GenBank/DDBJ databases">
        <title>Complete genome sequence of Methylobacterium aquaticum strain 22A.</title>
        <authorList>
            <person name="Tani A."/>
            <person name="Ogura Y."/>
            <person name="Hayashi T."/>
        </authorList>
    </citation>
    <scope>NUCLEOTIDE SEQUENCE [LARGE SCALE GENOMIC DNA]</scope>
    <source>
        <strain evidence="6">MA-22A</strain>
    </source>
</reference>
<dbReference type="PATRIC" id="fig|270351.10.peg.3792"/>
<dbReference type="InterPro" id="IPR019887">
    <property type="entry name" value="Tscrpt_reg_AsnC/Lrp_C"/>
</dbReference>
<dbReference type="SUPFAM" id="SSF54909">
    <property type="entry name" value="Dimeric alpha+beta barrel"/>
    <property type="match status" value="1"/>
</dbReference>
<dbReference type="RefSeq" id="WP_060848013.1">
    <property type="nucleotide sequence ID" value="NZ_AP014704.1"/>
</dbReference>
<dbReference type="KEGG" id="maqu:Maq22A_c19665"/>
<dbReference type="OrthoDB" id="9809462at2"/>
<dbReference type="AlphaFoldDB" id="A0A0C6F2X8"/>
<dbReference type="Proteomes" id="UP000061432">
    <property type="component" value="Chromosome"/>
</dbReference>
<name>A0A0C6F2X8_9HYPH</name>
<dbReference type="InterPro" id="IPR011008">
    <property type="entry name" value="Dimeric_a/b-barrel"/>
</dbReference>
<protein>
    <submittedName>
        <fullName evidence="5">AsnC family transcriptional regulator</fullName>
    </submittedName>
</protein>
<evidence type="ECO:0000259" key="4">
    <source>
        <dbReference type="PROSITE" id="PS50956"/>
    </source>
</evidence>
<dbReference type="Pfam" id="PF01037">
    <property type="entry name" value="AsnC_trans_reg"/>
    <property type="match status" value="1"/>
</dbReference>